<evidence type="ECO:0000313" key="2">
    <source>
        <dbReference type="EMBL" id="KAA0189684.1"/>
    </source>
</evidence>
<proteinExistence type="predicted"/>
<protein>
    <submittedName>
        <fullName evidence="2">Uncharacterized protein</fullName>
    </submittedName>
</protein>
<dbReference type="Proteomes" id="UP000728185">
    <property type="component" value="Unassembled WGS sequence"/>
</dbReference>
<evidence type="ECO:0000256" key="1">
    <source>
        <dbReference type="SAM" id="MobiDB-lite"/>
    </source>
</evidence>
<feature type="region of interest" description="Disordered" evidence="1">
    <location>
        <begin position="15"/>
        <end position="34"/>
    </location>
</feature>
<sequence>MQPGQFLENIDRRLAEQSVRGDRSNPNRGINFRSICHPLSTSKLPRTAHGTADVPVDNERSSLSPLPFDSGTGSNTVLTNSADHSTFFVTVDPESDLSKSLYEPGSITKSDHSNTNLCKMKNMESYNSDDKEGSDCNQSCSVILNVVEPSADMSTVNRFPNMSCGSCCCGTGCCIIYLDNPD</sequence>
<feature type="region of interest" description="Disordered" evidence="1">
    <location>
        <begin position="41"/>
        <end position="70"/>
    </location>
</feature>
<comment type="caution">
    <text evidence="2">The sequence shown here is derived from an EMBL/GenBank/DDBJ whole genome shotgun (WGS) entry which is preliminary data.</text>
</comment>
<evidence type="ECO:0000313" key="3">
    <source>
        <dbReference type="Proteomes" id="UP000728185"/>
    </source>
</evidence>
<dbReference type="EMBL" id="LUCM01007590">
    <property type="protein sequence ID" value="KAA0189684.1"/>
    <property type="molecule type" value="Genomic_DNA"/>
</dbReference>
<organism evidence="2 3">
    <name type="scientific">Fasciolopsis buskii</name>
    <dbReference type="NCBI Taxonomy" id="27845"/>
    <lineage>
        <taxon>Eukaryota</taxon>
        <taxon>Metazoa</taxon>
        <taxon>Spiralia</taxon>
        <taxon>Lophotrochozoa</taxon>
        <taxon>Platyhelminthes</taxon>
        <taxon>Trematoda</taxon>
        <taxon>Digenea</taxon>
        <taxon>Plagiorchiida</taxon>
        <taxon>Echinostomata</taxon>
        <taxon>Echinostomatoidea</taxon>
        <taxon>Fasciolidae</taxon>
        <taxon>Fasciolopsis</taxon>
    </lineage>
</organism>
<accession>A0A8E0VI73</accession>
<keyword evidence="3" id="KW-1185">Reference proteome</keyword>
<reference evidence="2" key="1">
    <citation type="submission" date="2019-05" db="EMBL/GenBank/DDBJ databases">
        <title>Annotation for the trematode Fasciolopsis buski.</title>
        <authorList>
            <person name="Choi Y.-J."/>
        </authorList>
    </citation>
    <scope>NUCLEOTIDE SEQUENCE</scope>
    <source>
        <strain evidence="2">HT</strain>
        <tissue evidence="2">Whole worm</tissue>
    </source>
</reference>
<name>A0A8E0VI73_9TREM</name>
<feature type="compositionally biased region" description="Basic and acidic residues" evidence="1">
    <location>
        <begin position="15"/>
        <end position="25"/>
    </location>
</feature>
<gene>
    <name evidence="2" type="ORF">FBUS_00660</name>
</gene>
<dbReference type="AlphaFoldDB" id="A0A8E0VI73"/>